<evidence type="ECO:0000259" key="1">
    <source>
        <dbReference type="SMART" id="SM00871"/>
    </source>
</evidence>
<protein>
    <submittedName>
        <fullName evidence="2">GyrI-like domain-containing protein</fullName>
    </submittedName>
</protein>
<dbReference type="Pfam" id="PF06445">
    <property type="entry name" value="GyrI-like"/>
    <property type="match status" value="1"/>
</dbReference>
<reference evidence="2" key="1">
    <citation type="submission" date="2021-03" db="EMBL/GenBank/DDBJ databases">
        <title>Proteiniclasticum marinus sp. nov., isolated from tidal flat sediment.</title>
        <authorList>
            <person name="Namirimu T."/>
            <person name="Yang J.-A."/>
            <person name="Yang S.-H."/>
            <person name="Kim Y.-J."/>
            <person name="Kwon K.K."/>
        </authorList>
    </citation>
    <scope>NUCLEOTIDE SEQUENCE</scope>
    <source>
        <strain evidence="2">SCR006</strain>
    </source>
</reference>
<dbReference type="InterPro" id="IPR010499">
    <property type="entry name" value="AraC_E-bd"/>
</dbReference>
<dbReference type="AlphaFoldDB" id="A0A939HB02"/>
<evidence type="ECO:0000313" key="3">
    <source>
        <dbReference type="Proteomes" id="UP000664218"/>
    </source>
</evidence>
<name>A0A939HB02_9CLOT</name>
<feature type="domain" description="AraC effector-binding" evidence="1">
    <location>
        <begin position="6"/>
        <end position="156"/>
    </location>
</feature>
<proteinExistence type="predicted"/>
<accession>A0A939HB02</accession>
<dbReference type="RefSeq" id="WP_207599534.1">
    <property type="nucleotide sequence ID" value="NZ_JAFNJU010000005.1"/>
</dbReference>
<dbReference type="SMART" id="SM00871">
    <property type="entry name" value="AraC_E_bind"/>
    <property type="match status" value="1"/>
</dbReference>
<dbReference type="InterPro" id="IPR011256">
    <property type="entry name" value="Reg_factor_effector_dom_sf"/>
</dbReference>
<dbReference type="Gene3D" id="3.20.80.10">
    <property type="entry name" value="Regulatory factor, effector binding domain"/>
    <property type="match status" value="1"/>
</dbReference>
<comment type="caution">
    <text evidence="2">The sequence shown here is derived from an EMBL/GenBank/DDBJ whole genome shotgun (WGS) entry which is preliminary data.</text>
</comment>
<dbReference type="EMBL" id="JAFNJU010000005">
    <property type="protein sequence ID" value="MBO1265015.1"/>
    <property type="molecule type" value="Genomic_DNA"/>
</dbReference>
<dbReference type="Proteomes" id="UP000664218">
    <property type="component" value="Unassembled WGS sequence"/>
</dbReference>
<keyword evidence="3" id="KW-1185">Reference proteome</keyword>
<gene>
    <name evidence="2" type="ORF">J3A84_08255</name>
</gene>
<dbReference type="InterPro" id="IPR029442">
    <property type="entry name" value="GyrI-like"/>
</dbReference>
<evidence type="ECO:0000313" key="2">
    <source>
        <dbReference type="EMBL" id="MBO1265015.1"/>
    </source>
</evidence>
<sequence>MEQATLDIEVREQHHQPVLSIRTHTDIAHLPGLIGESYRRIGQYLGELDVEPEGAPFVAYYNQDMNDLDVEIGFPVEDVIPGDGDMCPGEIEEGKMVTCMYIGPYEGMVEAYGEMHRYIEEKGLKTKGPAYETYLNAPDEVASPEELMTRIDLPVY</sequence>
<organism evidence="2 3">
    <name type="scientific">Proteiniclasticum aestuarii</name>
    <dbReference type="NCBI Taxonomy" id="2817862"/>
    <lineage>
        <taxon>Bacteria</taxon>
        <taxon>Bacillati</taxon>
        <taxon>Bacillota</taxon>
        <taxon>Clostridia</taxon>
        <taxon>Eubacteriales</taxon>
        <taxon>Clostridiaceae</taxon>
        <taxon>Proteiniclasticum</taxon>
    </lineage>
</organism>
<dbReference type="SUPFAM" id="SSF55136">
    <property type="entry name" value="Probable bacterial effector-binding domain"/>
    <property type="match status" value="1"/>
</dbReference>